<keyword evidence="4" id="KW-0143">Chaperone</keyword>
<keyword evidence="5" id="KW-0282">Flagellum</keyword>
<dbReference type="Proteomes" id="UP000043763">
    <property type="component" value="Unassembled WGS sequence"/>
</dbReference>
<organism evidence="5 6">
    <name type="scientific">Brachyspira suanatina</name>
    <dbReference type="NCBI Taxonomy" id="381802"/>
    <lineage>
        <taxon>Bacteria</taxon>
        <taxon>Pseudomonadati</taxon>
        <taxon>Spirochaetota</taxon>
        <taxon>Spirochaetia</taxon>
        <taxon>Brachyspirales</taxon>
        <taxon>Brachyspiraceae</taxon>
        <taxon>Brachyspira</taxon>
    </lineage>
</organism>
<dbReference type="Gene3D" id="2.30.290.10">
    <property type="entry name" value="BH3618-like"/>
    <property type="match status" value="1"/>
</dbReference>
<accession>A0A0G4K596</accession>
<dbReference type="OrthoDB" id="9801235at2"/>
<dbReference type="EMBL" id="CVLB01000001">
    <property type="protein sequence ID" value="CRF32357.1"/>
    <property type="molecule type" value="Genomic_DNA"/>
</dbReference>
<name>A0A0G4K596_9SPIR</name>
<dbReference type="Pfam" id="PF02623">
    <property type="entry name" value="FliW"/>
    <property type="match status" value="1"/>
</dbReference>
<comment type="similarity">
    <text evidence="4">Belongs to the FliW family.</text>
</comment>
<gene>
    <name evidence="4" type="primary">fliW</name>
    <name evidence="5" type="ORF">BRSU_0740</name>
</gene>
<evidence type="ECO:0000256" key="2">
    <source>
        <dbReference type="ARBA" id="ARBA00022795"/>
    </source>
</evidence>
<dbReference type="PANTHER" id="PTHR39190:SF1">
    <property type="entry name" value="FLAGELLAR ASSEMBLY FACTOR FLIW"/>
    <property type="match status" value="1"/>
</dbReference>
<comment type="subcellular location">
    <subcellularLocation>
        <location evidence="4">Cytoplasm</location>
    </subcellularLocation>
</comment>
<dbReference type="GO" id="GO:0044780">
    <property type="term" value="P:bacterial-type flagellum assembly"/>
    <property type="evidence" value="ECO:0007669"/>
    <property type="project" value="UniProtKB-UniRule"/>
</dbReference>
<dbReference type="InterPro" id="IPR003775">
    <property type="entry name" value="Flagellar_assembly_factor_FliW"/>
</dbReference>
<evidence type="ECO:0000256" key="3">
    <source>
        <dbReference type="ARBA" id="ARBA00022845"/>
    </source>
</evidence>
<dbReference type="InterPro" id="IPR024046">
    <property type="entry name" value="Flagellar_assmbl_FliW_dom_sf"/>
</dbReference>
<evidence type="ECO:0000256" key="4">
    <source>
        <dbReference type="HAMAP-Rule" id="MF_01185"/>
    </source>
</evidence>
<evidence type="ECO:0000313" key="6">
    <source>
        <dbReference type="Proteomes" id="UP000043763"/>
    </source>
</evidence>
<keyword evidence="2 4" id="KW-1005">Bacterial flagellum biogenesis</keyword>
<dbReference type="GO" id="GO:0006417">
    <property type="term" value="P:regulation of translation"/>
    <property type="evidence" value="ECO:0007669"/>
    <property type="project" value="UniProtKB-KW"/>
</dbReference>
<dbReference type="GO" id="GO:0005737">
    <property type="term" value="C:cytoplasm"/>
    <property type="evidence" value="ECO:0007669"/>
    <property type="project" value="UniProtKB-SubCell"/>
</dbReference>
<evidence type="ECO:0000313" key="5">
    <source>
        <dbReference type="EMBL" id="CRF32357.1"/>
    </source>
</evidence>
<dbReference type="SUPFAM" id="SSF141457">
    <property type="entry name" value="BH3618-like"/>
    <property type="match status" value="1"/>
</dbReference>
<dbReference type="HAMAP" id="MF_01185">
    <property type="entry name" value="FliW"/>
    <property type="match status" value="1"/>
</dbReference>
<comment type="subunit">
    <text evidence="4">Interacts with translational regulator CsrA and flagellin(s).</text>
</comment>
<dbReference type="RefSeq" id="WP_048593838.1">
    <property type="nucleotide sequence ID" value="NZ_CVLB01000001.1"/>
</dbReference>
<evidence type="ECO:0000256" key="1">
    <source>
        <dbReference type="ARBA" id="ARBA00022490"/>
    </source>
</evidence>
<dbReference type="PANTHER" id="PTHR39190">
    <property type="entry name" value="FLAGELLAR ASSEMBLY FACTOR FLIW"/>
    <property type="match status" value="1"/>
</dbReference>
<reference evidence="6" key="1">
    <citation type="submission" date="2015-04" db="EMBL/GenBank/DDBJ databases">
        <authorList>
            <person name="Mushtaq Mamoona"/>
        </authorList>
    </citation>
    <scope>NUCLEOTIDE SEQUENCE [LARGE SCALE GENOMIC DNA]</scope>
    <source>
        <strain evidence="6">AN4859/03</strain>
    </source>
</reference>
<keyword evidence="1 4" id="KW-0963">Cytoplasm</keyword>
<keyword evidence="6" id="KW-1185">Reference proteome</keyword>
<keyword evidence="5" id="KW-0966">Cell projection</keyword>
<comment type="function">
    <text evidence="4">Acts as an anti-CsrA protein, binds CsrA and prevents it from repressing translation of its target genes, one of which is flagellin. Binds to flagellin and participates in the assembly of the flagellum.</text>
</comment>
<keyword evidence="3 4" id="KW-0810">Translation regulation</keyword>
<proteinExistence type="inferred from homology"/>
<dbReference type="AlphaFoldDB" id="A0A0G4K596"/>
<sequence>MPEIESRILGKIEVSDDSLYHLNGTILAFEAYDEFYLLNMDEEGTFKILQSKDDKNVCFILIDPFLIFKNYEPDVHDDDIKYLGIENNEDLYLLTIVSIPNSDFKSMSANLVAPVVFNIKNHKAKQCTVSGDKYTTRHSILLEDNDSSENGNTEERSS</sequence>
<protein>
    <recommendedName>
        <fullName evidence="4">Flagellar assembly factor FliW</fullName>
    </recommendedName>
</protein>
<keyword evidence="5" id="KW-0969">Cilium</keyword>